<protein>
    <submittedName>
        <fullName evidence="1">DGQHR domain-containing protein</fullName>
    </submittedName>
</protein>
<evidence type="ECO:0000313" key="1">
    <source>
        <dbReference type="EMBL" id="MBE9040626.1"/>
    </source>
</evidence>
<dbReference type="Proteomes" id="UP000621799">
    <property type="component" value="Unassembled WGS sequence"/>
</dbReference>
<comment type="caution">
    <text evidence="1">The sequence shown here is derived from an EMBL/GenBank/DDBJ whole genome shotgun (WGS) entry which is preliminary data.</text>
</comment>
<sequence length="512" mass="57447">MNAKTRSTLATLPRETNENRLFVQTTQMGGTAAYLSSVTLEWLDRRVGFASELPLFQPHLDRQTQNVERGAHTLESIVQRPLDWSRQAPLAQYLATRTAHKFPPLLVVLSPAWVDEPDAPQWNWEGRAIQSAAEFLPLDEGDRVGWLEVSPEVQIYALDGQHRLMGVQGLMELLRSGELQPYNKLKKTIGQPIALADIVEKYGIDAESLQCLGRETLGVEFIPAVLPGETREEARRRVRSIFVHVNLMAVPLSKGQLALLDEDDGFSIVTRQVAAIHPLLREEEGRNPRVNWDSATVAAKSTVLTTLQALKEMAARYLEPQFPHWSGDRRKGLIPRRPEDNELQAGVVAFSKLLDGFANLPSYQELEHQETTALRRFSFEEETGRGNLLFRPVGQIVLAQALGGLVSRSGLSLETIFDKLQRYDGEGGFDGMESPRSLWYGVLYDPNKRRVRVAGRDLAAKLLIYILGGAEDRMERAQLRKALAQARTFENKAVSFQGRFVQPKEVGLPEVL</sequence>
<dbReference type="InterPro" id="IPR017601">
    <property type="entry name" value="DGQHR-contain_dom"/>
</dbReference>
<dbReference type="NCBIfam" id="TIGR03187">
    <property type="entry name" value="DGQHR"/>
    <property type="match status" value="2"/>
</dbReference>
<accession>A0A928VUZ1</accession>
<dbReference type="AlphaFoldDB" id="A0A928VUZ1"/>
<evidence type="ECO:0000313" key="2">
    <source>
        <dbReference type="Proteomes" id="UP000621799"/>
    </source>
</evidence>
<name>A0A928VUZ1_9CYAN</name>
<gene>
    <name evidence="1" type="ORF">IQ235_07505</name>
</gene>
<organism evidence="1 2">
    <name type="scientific">Zarconia navalis LEGE 11467</name>
    <dbReference type="NCBI Taxonomy" id="1828826"/>
    <lineage>
        <taxon>Bacteria</taxon>
        <taxon>Bacillati</taxon>
        <taxon>Cyanobacteriota</taxon>
        <taxon>Cyanophyceae</taxon>
        <taxon>Oscillatoriophycideae</taxon>
        <taxon>Oscillatoriales</taxon>
        <taxon>Oscillatoriales incertae sedis</taxon>
        <taxon>Zarconia</taxon>
        <taxon>Zarconia navalis</taxon>
    </lineage>
</organism>
<reference evidence="1" key="1">
    <citation type="submission" date="2020-10" db="EMBL/GenBank/DDBJ databases">
        <authorList>
            <person name="Castelo-Branco R."/>
            <person name="Eusebio N."/>
            <person name="Adriana R."/>
            <person name="Vieira A."/>
            <person name="Brugerolle De Fraissinette N."/>
            <person name="Rezende De Castro R."/>
            <person name="Schneider M.P."/>
            <person name="Vasconcelos V."/>
            <person name="Leao P.N."/>
        </authorList>
    </citation>
    <scope>NUCLEOTIDE SEQUENCE</scope>
    <source>
        <strain evidence="1">LEGE 11467</strain>
    </source>
</reference>
<dbReference type="Pfam" id="PF14072">
    <property type="entry name" value="DndB"/>
    <property type="match status" value="1"/>
</dbReference>
<dbReference type="EMBL" id="JADEXN010000102">
    <property type="protein sequence ID" value="MBE9040626.1"/>
    <property type="molecule type" value="Genomic_DNA"/>
</dbReference>
<dbReference type="InterPro" id="IPR017642">
    <property type="entry name" value="DNA_S_mod_DndB"/>
</dbReference>
<dbReference type="CDD" id="cd16414">
    <property type="entry name" value="dndB_like"/>
    <property type="match status" value="1"/>
</dbReference>
<keyword evidence="2" id="KW-1185">Reference proteome</keyword>
<dbReference type="RefSeq" id="WP_264320872.1">
    <property type="nucleotide sequence ID" value="NZ_JADEXN010000102.1"/>
</dbReference>
<proteinExistence type="predicted"/>